<reference evidence="3 4" key="1">
    <citation type="submission" date="2021-04" db="EMBL/GenBank/DDBJ databases">
        <title>Novel species identification of genus Shewanella.</title>
        <authorList>
            <person name="Liu G."/>
        </authorList>
    </citation>
    <scope>NUCLEOTIDE SEQUENCE [LARGE SCALE GENOMIC DNA]</scope>
    <source>
        <strain evidence="3 4">FJAT-54481</strain>
    </source>
</reference>
<dbReference type="SUPFAM" id="SSF53335">
    <property type="entry name" value="S-adenosyl-L-methionine-dependent methyltransferases"/>
    <property type="match status" value="1"/>
</dbReference>
<dbReference type="Gene3D" id="2.60.120.10">
    <property type="entry name" value="Jelly Rolls"/>
    <property type="match status" value="1"/>
</dbReference>
<dbReference type="NCBIfam" id="NF008405">
    <property type="entry name" value="PRK11207.1"/>
    <property type="match status" value="1"/>
</dbReference>
<name>A0ABX7YX64_9GAMM</name>
<dbReference type="InterPro" id="IPR014431">
    <property type="entry name" value="Tellurite-R_TehB-2"/>
</dbReference>
<dbReference type="Pfam" id="PF09313">
    <property type="entry name" value="TehB-like"/>
    <property type="match status" value="1"/>
</dbReference>
<dbReference type="RefSeq" id="WP_212596289.1">
    <property type="nucleotide sequence ID" value="NZ_CP073587.1"/>
</dbReference>
<dbReference type="Gene3D" id="3.40.50.150">
    <property type="entry name" value="Vaccinia Virus protein VP39"/>
    <property type="match status" value="1"/>
</dbReference>
<dbReference type="EMBL" id="CP073587">
    <property type="protein sequence ID" value="QUN07287.1"/>
    <property type="molecule type" value="Genomic_DNA"/>
</dbReference>
<dbReference type="SUPFAM" id="SSF51197">
    <property type="entry name" value="Clavaminate synthase-like"/>
    <property type="match status" value="1"/>
</dbReference>
<evidence type="ECO:0000259" key="2">
    <source>
        <dbReference type="Pfam" id="PF09313"/>
    </source>
</evidence>
<evidence type="ECO:0000313" key="3">
    <source>
        <dbReference type="EMBL" id="QUN07287.1"/>
    </source>
</evidence>
<dbReference type="GO" id="GO:0032259">
    <property type="term" value="P:methylation"/>
    <property type="evidence" value="ECO:0007669"/>
    <property type="project" value="UniProtKB-KW"/>
</dbReference>
<dbReference type="GO" id="GO:0008168">
    <property type="term" value="F:methyltransferase activity"/>
    <property type="evidence" value="ECO:0007669"/>
    <property type="project" value="UniProtKB-KW"/>
</dbReference>
<dbReference type="Proteomes" id="UP000679575">
    <property type="component" value="Chromosome"/>
</dbReference>
<protein>
    <submittedName>
        <fullName evidence="3">SAM-dependent methyltransferase TehB</fullName>
        <ecNumber evidence="3">2.1.1.-</ecNumber>
    </submittedName>
</protein>
<dbReference type="CDD" id="cd02440">
    <property type="entry name" value="AdoMet_MTases"/>
    <property type="match status" value="1"/>
</dbReference>
<keyword evidence="4" id="KW-1185">Reference proteome</keyword>
<dbReference type="Pfam" id="PF03848">
    <property type="entry name" value="TehB"/>
    <property type="match status" value="1"/>
</dbReference>
<sequence length="288" mass="32706">MEQLICYKSLPLWHKDSLPEDVMQKHNTTEGTWAQLEIKKGQLCLELLTDTGEVSDSAEFDVKHQPALIAPQQWHRIHSVTDDIECQLNFFCSAEDYYIKKQYDLSKTHSEVVAAIPYLQGDKALDLGCGHGRNSLYLNLKGYDVTSYDKNGESIAYLQQLIAQEALEGIQASQQDLAELQIEGDFDFILSTVVFMFLNPQTVPGLIAQMQQHTLPGGVNLIVSAMDTEDFPCSVGFPFTFKTNELLDYYEGWDIVKYNENVGELHKRDEQGNFIKLRFATLLARKPE</sequence>
<dbReference type="InterPro" id="IPR004537">
    <property type="entry name" value="Tellurite-R_MeTrfase_TehB"/>
</dbReference>
<dbReference type="PIRSF" id="PIRSF005215">
    <property type="entry name" value="TehB"/>
    <property type="match status" value="1"/>
</dbReference>
<dbReference type="InterPro" id="IPR029063">
    <property type="entry name" value="SAM-dependent_MTases_sf"/>
</dbReference>
<keyword evidence="3" id="KW-0808">Transferase</keyword>
<feature type="domain" description="TehB/YeaR-like" evidence="2">
    <location>
        <begin position="8"/>
        <end position="88"/>
    </location>
</feature>
<dbReference type="InterPro" id="IPR015392">
    <property type="entry name" value="TehB/YeaR-like_dom"/>
</dbReference>
<organism evidence="3 4">
    <name type="scientific">Shewanella yunxiaonensis</name>
    <dbReference type="NCBI Taxonomy" id="2829809"/>
    <lineage>
        <taxon>Bacteria</taxon>
        <taxon>Pseudomonadati</taxon>
        <taxon>Pseudomonadota</taxon>
        <taxon>Gammaproteobacteria</taxon>
        <taxon>Alteromonadales</taxon>
        <taxon>Shewanellaceae</taxon>
        <taxon>Shewanella</taxon>
    </lineage>
</organism>
<evidence type="ECO:0000259" key="1">
    <source>
        <dbReference type="Pfam" id="PF03848"/>
    </source>
</evidence>
<dbReference type="InterPro" id="IPR015985">
    <property type="entry name" value="TehB-like_dom"/>
</dbReference>
<dbReference type="NCBIfam" id="NF008992">
    <property type="entry name" value="PRK12335.1"/>
    <property type="match status" value="1"/>
</dbReference>
<feature type="domain" description="Tellurite resistance methyltransferase TehB-like" evidence="1">
    <location>
        <begin position="90"/>
        <end position="283"/>
    </location>
</feature>
<dbReference type="InterPro" id="IPR014710">
    <property type="entry name" value="RmlC-like_jellyroll"/>
</dbReference>
<keyword evidence="3" id="KW-0489">Methyltransferase</keyword>
<dbReference type="NCBIfam" id="TIGR00477">
    <property type="entry name" value="tehB"/>
    <property type="match status" value="1"/>
</dbReference>
<dbReference type="EC" id="2.1.1.-" evidence="3"/>
<proteinExistence type="predicted"/>
<gene>
    <name evidence="3" type="primary">tehB</name>
    <name evidence="3" type="ORF">KDN34_07680</name>
</gene>
<evidence type="ECO:0000313" key="4">
    <source>
        <dbReference type="Proteomes" id="UP000679575"/>
    </source>
</evidence>
<accession>A0ABX7YX64</accession>